<name>A0A1I0PNJ9_9FIRM</name>
<keyword evidence="7" id="KW-0949">S-adenosyl-L-methionine</keyword>
<reference evidence="16 17" key="1">
    <citation type="submission" date="2016-10" db="EMBL/GenBank/DDBJ databases">
        <authorList>
            <person name="de Groot N.N."/>
        </authorList>
    </citation>
    <scope>NUCLEOTIDE SEQUENCE [LARGE SCALE GENOMIC DNA]</scope>
    <source>
        <strain evidence="16 17">DSM 9179</strain>
    </source>
</reference>
<evidence type="ECO:0000256" key="2">
    <source>
        <dbReference type="ARBA" id="ARBA00003522"/>
    </source>
</evidence>
<dbReference type="SFLD" id="SFLDF00281">
    <property type="entry name" value="FeMo_cofactor_biosynthesis_pro"/>
    <property type="match status" value="1"/>
</dbReference>
<dbReference type="PROSITE" id="PS01305">
    <property type="entry name" value="MOAA_NIFB_PQQE"/>
    <property type="match status" value="1"/>
</dbReference>
<dbReference type="STRING" id="99656.SAMN05421659_105216"/>
<sequence>MTNANNYENLKASHPCFGGHKNNKGRIHLPVSPGCNIQCKFCDRKINDVEQRPGVTSKVITPEESLDVIKRALELCPEITVAGIAGPGDTLATDNALNTFRLIKQSYPDLLKCMSTNGLLLYERADEVIEVGIDSLTVTVNAVDPEIEAKLNSAIFYHGKKYEGIEAAKILIENQLKGIKKVTSAGITVKVNSVLVPGINEEHIPEIAKAVSEAGASIYNIIPLIPQHELSDSPAPTCAQIDDVRTKAGQYIDVFRHCQRCRADAIGVPGESDFGDQIYQRRISHKDTFSHG</sequence>
<dbReference type="InterPro" id="IPR007197">
    <property type="entry name" value="rSAM"/>
</dbReference>
<dbReference type="OrthoDB" id="9800746at2"/>
<dbReference type="Pfam" id="PF04055">
    <property type="entry name" value="Radical_SAM"/>
    <property type="match status" value="1"/>
</dbReference>
<dbReference type="GO" id="GO:0032324">
    <property type="term" value="P:molybdopterin cofactor biosynthetic process"/>
    <property type="evidence" value="ECO:0007669"/>
    <property type="project" value="UniProtKB-ARBA"/>
</dbReference>
<dbReference type="GO" id="GO:0051539">
    <property type="term" value="F:4 iron, 4 sulfur cluster binding"/>
    <property type="evidence" value="ECO:0007669"/>
    <property type="project" value="UniProtKB-KW"/>
</dbReference>
<dbReference type="InterPro" id="IPR058240">
    <property type="entry name" value="rSAM_sf"/>
</dbReference>
<dbReference type="Proteomes" id="UP000199701">
    <property type="component" value="Unassembled WGS sequence"/>
</dbReference>
<gene>
    <name evidence="16" type="ORF">SAMN05421659_105216</name>
</gene>
<feature type="domain" description="Radical SAM core" evidence="15">
    <location>
        <begin position="21"/>
        <end position="264"/>
    </location>
</feature>
<dbReference type="SFLD" id="SFLDG01068">
    <property type="entry name" value="FeMo_cofactor_biosynthesis_pro"/>
    <property type="match status" value="1"/>
</dbReference>
<evidence type="ECO:0000313" key="17">
    <source>
        <dbReference type="Proteomes" id="UP000199701"/>
    </source>
</evidence>
<evidence type="ECO:0000256" key="7">
    <source>
        <dbReference type="ARBA" id="ARBA00022691"/>
    </source>
</evidence>
<dbReference type="PANTHER" id="PTHR43787:SF13">
    <property type="entry name" value="FEMO COFACTOR BIOSYNTHESIS PROTEIN NIFB"/>
    <property type="match status" value="1"/>
</dbReference>
<comment type="similarity">
    <text evidence="4">Belongs to the radical SAM superfamily. NifB family.</text>
</comment>
<dbReference type="EMBL" id="FOJI01000005">
    <property type="protein sequence ID" value="SEW15922.1"/>
    <property type="molecule type" value="Genomic_DNA"/>
</dbReference>
<dbReference type="GO" id="GO:0046872">
    <property type="term" value="F:metal ion binding"/>
    <property type="evidence" value="ECO:0007669"/>
    <property type="project" value="UniProtKB-KW"/>
</dbReference>
<dbReference type="PANTHER" id="PTHR43787">
    <property type="entry name" value="FEMO COFACTOR BIOSYNTHESIS PROTEIN NIFB-RELATED"/>
    <property type="match status" value="1"/>
</dbReference>
<dbReference type="InterPro" id="IPR006638">
    <property type="entry name" value="Elp3/MiaA/NifB-like_rSAM"/>
</dbReference>
<dbReference type="AlphaFoldDB" id="A0A1I0PNJ9"/>
<accession>A0A1I0PNJ9</accession>
<dbReference type="SFLD" id="SFLDS00029">
    <property type="entry name" value="Radical_SAM"/>
    <property type="match status" value="1"/>
</dbReference>
<evidence type="ECO:0000259" key="15">
    <source>
        <dbReference type="PROSITE" id="PS51918"/>
    </source>
</evidence>
<evidence type="ECO:0000256" key="10">
    <source>
        <dbReference type="ARBA" id="ARBA00023014"/>
    </source>
</evidence>
<keyword evidence="17" id="KW-1185">Reference proteome</keyword>
<evidence type="ECO:0000256" key="4">
    <source>
        <dbReference type="ARBA" id="ARBA00006804"/>
    </source>
</evidence>
<keyword evidence="9" id="KW-0408">Iron</keyword>
<evidence type="ECO:0000256" key="9">
    <source>
        <dbReference type="ARBA" id="ARBA00023004"/>
    </source>
</evidence>
<keyword evidence="8" id="KW-0479">Metal-binding</keyword>
<dbReference type="InterPro" id="IPR000385">
    <property type="entry name" value="MoaA_NifB_PqqE_Fe-S-bd_CS"/>
</dbReference>
<evidence type="ECO:0000313" key="16">
    <source>
        <dbReference type="EMBL" id="SEW15922.1"/>
    </source>
</evidence>
<dbReference type="Gene3D" id="3.20.20.70">
    <property type="entry name" value="Aldolase class I"/>
    <property type="match status" value="1"/>
</dbReference>
<evidence type="ECO:0000256" key="8">
    <source>
        <dbReference type="ARBA" id="ARBA00022723"/>
    </source>
</evidence>
<evidence type="ECO:0000256" key="12">
    <source>
        <dbReference type="ARBA" id="ARBA00023239"/>
    </source>
</evidence>
<dbReference type="GO" id="GO:0016829">
    <property type="term" value="F:lyase activity"/>
    <property type="evidence" value="ECO:0007669"/>
    <property type="project" value="UniProtKB-KW"/>
</dbReference>
<comment type="cofactor">
    <cofactor evidence="1">
        <name>[4Fe-4S] cluster</name>
        <dbReference type="ChEBI" id="CHEBI:49883"/>
    </cofactor>
</comment>
<proteinExistence type="inferred from homology"/>
<dbReference type="PROSITE" id="PS51918">
    <property type="entry name" value="RADICAL_SAM"/>
    <property type="match status" value="1"/>
</dbReference>
<keyword evidence="12" id="KW-0456">Lyase</keyword>
<evidence type="ECO:0000256" key="6">
    <source>
        <dbReference type="ARBA" id="ARBA00022485"/>
    </source>
</evidence>
<evidence type="ECO:0000256" key="11">
    <source>
        <dbReference type="ARBA" id="ARBA00023231"/>
    </source>
</evidence>
<keyword evidence="10" id="KW-0411">Iron-sulfur</keyword>
<dbReference type="SMART" id="SM00729">
    <property type="entry name" value="Elp3"/>
    <property type="match status" value="1"/>
</dbReference>
<organism evidence="16 17">
    <name type="scientific">[Clostridium] fimetarium</name>
    <dbReference type="NCBI Taxonomy" id="99656"/>
    <lineage>
        <taxon>Bacteria</taxon>
        <taxon>Bacillati</taxon>
        <taxon>Bacillota</taxon>
        <taxon>Clostridia</taxon>
        <taxon>Lachnospirales</taxon>
        <taxon>Lachnospiraceae</taxon>
    </lineage>
</organism>
<dbReference type="RefSeq" id="WP_092452811.1">
    <property type="nucleotide sequence ID" value="NZ_FOJI01000005.1"/>
</dbReference>
<evidence type="ECO:0000256" key="1">
    <source>
        <dbReference type="ARBA" id="ARBA00001966"/>
    </source>
</evidence>
<dbReference type="UniPathway" id="UPA00782"/>
<keyword evidence="11" id="KW-0535">Nitrogen fixation</keyword>
<dbReference type="SFLD" id="SFLDG01067">
    <property type="entry name" value="SPASM/twitch_domain_containing"/>
    <property type="match status" value="1"/>
</dbReference>
<evidence type="ECO:0000256" key="3">
    <source>
        <dbReference type="ARBA" id="ARBA00005155"/>
    </source>
</evidence>
<evidence type="ECO:0000256" key="5">
    <source>
        <dbReference type="ARBA" id="ARBA00021702"/>
    </source>
</evidence>
<comment type="function">
    <text evidence="2">Involved in the biosynthesis of the iron-molybdenum cofactor (FeMo-co or M-cluster) found in the dinitrogenase enzyme of the nitrogenase complex in nitrogen-fixing microorganisms. NifB catalyzes the crucial step of radical SAM-dependent carbide insertion that occurs concomitant with the insertion of a 9th sulfur and the rearrangement/coupling of two [4Fe-4S] clusters into a [8Fe-9S-C] cluster, the precursor to the M-cluster.</text>
</comment>
<dbReference type="SUPFAM" id="SSF102114">
    <property type="entry name" value="Radical SAM enzymes"/>
    <property type="match status" value="1"/>
</dbReference>
<keyword evidence="6" id="KW-0004">4Fe-4S</keyword>
<evidence type="ECO:0000256" key="13">
    <source>
        <dbReference type="ARBA" id="ARBA00030926"/>
    </source>
</evidence>
<protein>
    <recommendedName>
        <fullName evidence="5">FeMo cofactor biosynthesis protein NifB</fullName>
    </recommendedName>
    <alternativeName>
        <fullName evidence="14">Nitrogenase cofactor maturase NifB</fullName>
    </alternativeName>
    <alternativeName>
        <fullName evidence="13">Radical SAM assemblase NifB</fullName>
    </alternativeName>
</protein>
<dbReference type="InterPro" id="IPR013785">
    <property type="entry name" value="Aldolase_TIM"/>
</dbReference>
<dbReference type="CDD" id="cd01335">
    <property type="entry name" value="Radical_SAM"/>
    <property type="match status" value="1"/>
</dbReference>
<evidence type="ECO:0000256" key="14">
    <source>
        <dbReference type="ARBA" id="ARBA00032102"/>
    </source>
</evidence>
<comment type="pathway">
    <text evidence="3">Cofactor biosynthesis; Fe-Mo cofactor biosynthesis.</text>
</comment>